<dbReference type="EMBL" id="CP020715">
    <property type="protein sequence ID" value="ARJ06453.1"/>
    <property type="molecule type" value="Genomic_DNA"/>
</dbReference>
<dbReference type="InterPro" id="IPR013520">
    <property type="entry name" value="Ribonucl_H"/>
</dbReference>
<dbReference type="STRING" id="1619308.B5808_15435"/>
<dbReference type="Proteomes" id="UP000192775">
    <property type="component" value="Chromosome"/>
</dbReference>
<sequence length="243" mass="26270">MEHSRAHRGFAVIDFETTGLSPARGSRAIEIGVVLSDRDGTITEEHDTLIHAGPAVGPTRIHRISAREVAHAPTFRQIAPQLLELLAGRVIVAHNAAFDLAFLRTELLAAGYPPGPVVSLCTMQLARHFLPDSRRSLRACCEVFGIDLRDAHRASADARATAVLLECYIASSRDRGWWDARLDRASATPWPPFRVGRGSHARTAASSSMPVSDGRAPWVPREIARAAAGLPAAELGLRLPAFV</sequence>
<keyword evidence="1" id="KW-0378">Hydrolase</keyword>
<dbReference type="InterPro" id="IPR012337">
    <property type="entry name" value="RNaseH-like_sf"/>
</dbReference>
<keyword evidence="4" id="KW-1185">Reference proteome</keyword>
<dbReference type="PANTHER" id="PTHR30231">
    <property type="entry name" value="DNA POLYMERASE III SUBUNIT EPSILON"/>
    <property type="match status" value="1"/>
</dbReference>
<dbReference type="KEGG" id="cphy:B5808_15435"/>
<proteinExistence type="predicted"/>
<feature type="domain" description="Exonuclease" evidence="2">
    <location>
        <begin position="9"/>
        <end position="174"/>
    </location>
</feature>
<evidence type="ECO:0000313" key="3">
    <source>
        <dbReference type="EMBL" id="ARJ06453.1"/>
    </source>
</evidence>
<dbReference type="GO" id="GO:0008408">
    <property type="term" value="F:3'-5' exonuclease activity"/>
    <property type="evidence" value="ECO:0007669"/>
    <property type="project" value="TreeGrafter"/>
</dbReference>
<dbReference type="Gene3D" id="3.30.420.10">
    <property type="entry name" value="Ribonuclease H-like superfamily/Ribonuclease H"/>
    <property type="match status" value="1"/>
</dbReference>
<gene>
    <name evidence="3" type="ORF">B5808_15435</name>
</gene>
<dbReference type="InterPro" id="IPR036397">
    <property type="entry name" value="RNaseH_sf"/>
</dbReference>
<dbReference type="CDD" id="cd06127">
    <property type="entry name" value="DEDDh"/>
    <property type="match status" value="1"/>
</dbReference>
<dbReference type="FunFam" id="3.30.420.10:FF:000045">
    <property type="entry name" value="3'-5' exonuclease DinG"/>
    <property type="match status" value="1"/>
</dbReference>
<dbReference type="RefSeq" id="WP_085020591.1">
    <property type="nucleotide sequence ID" value="NZ_BMHD01000001.1"/>
</dbReference>
<organism evidence="3 4">
    <name type="scientific">Cnuibacter physcomitrellae</name>
    <dbReference type="NCBI Taxonomy" id="1619308"/>
    <lineage>
        <taxon>Bacteria</taxon>
        <taxon>Bacillati</taxon>
        <taxon>Actinomycetota</taxon>
        <taxon>Actinomycetes</taxon>
        <taxon>Micrococcales</taxon>
        <taxon>Microbacteriaceae</taxon>
        <taxon>Cnuibacter</taxon>
    </lineage>
</organism>
<keyword evidence="1" id="KW-0540">Nuclease</keyword>
<name>A0A1X9LMP0_9MICO</name>
<dbReference type="GO" id="GO:0045004">
    <property type="term" value="P:DNA replication proofreading"/>
    <property type="evidence" value="ECO:0007669"/>
    <property type="project" value="TreeGrafter"/>
</dbReference>
<keyword evidence="1" id="KW-0269">Exonuclease</keyword>
<evidence type="ECO:0000256" key="1">
    <source>
        <dbReference type="ARBA" id="ARBA00022839"/>
    </source>
</evidence>
<dbReference type="Pfam" id="PF00929">
    <property type="entry name" value="RNase_T"/>
    <property type="match status" value="1"/>
</dbReference>
<dbReference type="AlphaFoldDB" id="A0A1X9LMP0"/>
<dbReference type="PANTHER" id="PTHR30231:SF41">
    <property type="entry name" value="DNA POLYMERASE III SUBUNIT EPSILON"/>
    <property type="match status" value="1"/>
</dbReference>
<evidence type="ECO:0000313" key="4">
    <source>
        <dbReference type="Proteomes" id="UP000192775"/>
    </source>
</evidence>
<dbReference type="SMART" id="SM00479">
    <property type="entry name" value="EXOIII"/>
    <property type="match status" value="1"/>
</dbReference>
<dbReference type="GO" id="GO:0005829">
    <property type="term" value="C:cytosol"/>
    <property type="evidence" value="ECO:0007669"/>
    <property type="project" value="TreeGrafter"/>
</dbReference>
<dbReference type="GO" id="GO:0003676">
    <property type="term" value="F:nucleic acid binding"/>
    <property type="evidence" value="ECO:0007669"/>
    <property type="project" value="InterPro"/>
</dbReference>
<dbReference type="SUPFAM" id="SSF53098">
    <property type="entry name" value="Ribonuclease H-like"/>
    <property type="match status" value="1"/>
</dbReference>
<accession>A0A1X9LMP0</accession>
<protein>
    <recommendedName>
        <fullName evidence="2">Exonuclease domain-containing protein</fullName>
    </recommendedName>
</protein>
<evidence type="ECO:0000259" key="2">
    <source>
        <dbReference type="SMART" id="SM00479"/>
    </source>
</evidence>
<reference evidence="3 4" key="1">
    <citation type="submission" date="2017-04" db="EMBL/GenBank/DDBJ databases">
        <authorList>
            <person name="Afonso C.L."/>
            <person name="Miller P.J."/>
            <person name="Scott M.A."/>
            <person name="Spackman E."/>
            <person name="Goraichik I."/>
            <person name="Dimitrov K.M."/>
            <person name="Suarez D.L."/>
            <person name="Swayne D.E."/>
        </authorList>
    </citation>
    <scope>NUCLEOTIDE SEQUENCE [LARGE SCALE GENOMIC DNA]</scope>
    <source>
        <strain evidence="4">XA(T)</strain>
    </source>
</reference>